<feature type="compositionally biased region" description="Acidic residues" evidence="3">
    <location>
        <begin position="389"/>
        <end position="399"/>
    </location>
</feature>
<dbReference type="STRING" id="168384.SAMN05660368_00250"/>
<comment type="caution">
    <text evidence="5">The sequence shown here is derived from an EMBL/GenBank/DDBJ whole genome shotgun (WGS) entry which is preliminary data.</text>
</comment>
<keyword evidence="2" id="KW-0418">Kinase</keyword>
<evidence type="ECO:0000313" key="6">
    <source>
        <dbReference type="Proteomes" id="UP000005561"/>
    </source>
</evidence>
<evidence type="ECO:0000259" key="4">
    <source>
        <dbReference type="Pfam" id="PF07804"/>
    </source>
</evidence>
<gene>
    <name evidence="5" type="ORF">BRYFOR_09606</name>
</gene>
<dbReference type="OrthoDB" id="9812605at2"/>
<evidence type="ECO:0000256" key="3">
    <source>
        <dbReference type="SAM" id="MobiDB-lite"/>
    </source>
</evidence>
<reference evidence="5" key="1">
    <citation type="submission" date="2009-07" db="EMBL/GenBank/DDBJ databases">
        <authorList>
            <person name="Weinstock G."/>
            <person name="Sodergren E."/>
            <person name="Clifton S."/>
            <person name="Fulton L."/>
            <person name="Fulton B."/>
            <person name="Courtney L."/>
            <person name="Fronick C."/>
            <person name="Harrison M."/>
            <person name="Strong C."/>
            <person name="Farmer C."/>
            <person name="Delahaunty K."/>
            <person name="Markovic C."/>
            <person name="Hall O."/>
            <person name="Minx P."/>
            <person name="Tomlinson C."/>
            <person name="Mitreva M."/>
            <person name="Nelson J."/>
            <person name="Hou S."/>
            <person name="Wollam A."/>
            <person name="Pepin K.H."/>
            <person name="Johnson M."/>
            <person name="Bhonagiri V."/>
            <person name="Nash W.E."/>
            <person name="Warren W."/>
            <person name="Chinwalla A."/>
            <person name="Mardis E.R."/>
            <person name="Wilson R.K."/>
        </authorList>
    </citation>
    <scope>NUCLEOTIDE SEQUENCE [LARGE SCALE GENOMIC DNA]</scope>
    <source>
        <strain evidence="5">DSM 14469</strain>
    </source>
</reference>
<proteinExistence type="predicted"/>
<name>C6LLQ8_9FIRM</name>
<protein>
    <recommendedName>
        <fullName evidence="4">HipA-like C-terminal domain-containing protein</fullName>
    </recommendedName>
</protein>
<evidence type="ECO:0000256" key="1">
    <source>
        <dbReference type="ARBA" id="ARBA00022679"/>
    </source>
</evidence>
<feature type="region of interest" description="Disordered" evidence="3">
    <location>
        <begin position="385"/>
        <end position="409"/>
    </location>
</feature>
<evidence type="ECO:0000256" key="2">
    <source>
        <dbReference type="ARBA" id="ARBA00022777"/>
    </source>
</evidence>
<keyword evidence="1" id="KW-0808">Transferase</keyword>
<organism evidence="5 6">
    <name type="scientific">Marvinbryantia formatexigens DSM 14469</name>
    <dbReference type="NCBI Taxonomy" id="478749"/>
    <lineage>
        <taxon>Bacteria</taxon>
        <taxon>Bacillati</taxon>
        <taxon>Bacillota</taxon>
        <taxon>Clostridia</taxon>
        <taxon>Lachnospirales</taxon>
        <taxon>Lachnospiraceae</taxon>
        <taxon>Marvinbryantia</taxon>
    </lineage>
</organism>
<dbReference type="eggNOG" id="COG3550">
    <property type="taxonomic scope" value="Bacteria"/>
</dbReference>
<dbReference type="GO" id="GO:0016301">
    <property type="term" value="F:kinase activity"/>
    <property type="evidence" value="ECO:0007669"/>
    <property type="project" value="UniProtKB-KW"/>
</dbReference>
<dbReference type="Proteomes" id="UP000005561">
    <property type="component" value="Unassembled WGS sequence"/>
</dbReference>
<dbReference type="AlphaFoldDB" id="C6LLQ8"/>
<feature type="domain" description="HipA-like C-terminal" evidence="4">
    <location>
        <begin position="152"/>
        <end position="304"/>
    </location>
</feature>
<evidence type="ECO:0000313" key="5">
    <source>
        <dbReference type="EMBL" id="EET58449.1"/>
    </source>
</evidence>
<dbReference type="Gene3D" id="1.10.1070.20">
    <property type="match status" value="1"/>
</dbReference>
<keyword evidence="6" id="KW-1185">Reference proteome</keyword>
<dbReference type="EMBL" id="ACCL02000032">
    <property type="protein sequence ID" value="EET58449.1"/>
    <property type="molecule type" value="Genomic_DNA"/>
</dbReference>
<accession>C6LLQ8</accession>
<dbReference type="Pfam" id="PF07804">
    <property type="entry name" value="HipA_C"/>
    <property type="match status" value="1"/>
</dbReference>
<sequence>MHKRLAVAEVELDDATGFIQKIGTVYAPEHLPVGIPVRKEMADRVAMNAWWTDRSIPASRSGVREALETLEITSTKMLLVHCYGLSLSDQYWICPADAKLTWDDINFFYHDFSEDIGDILFGEGKKADGLNLSSPDNTSDGNLKKRWKIINGKRCLIKGGSNPFRQQPFNEVIASGIMERLGIPHVPYTVTWNKGAPYSVCEDFVDENTELIPAWRIIQSRKRSNNTSVYQHFVDCCKNLGIPDVVPFLDRMLVLDYIIANEDRHLNNFGVLRNAETLEWIGMAPIYDSGSSLGYDKIPAQIKLEQEVICKPFKKHHAEQIRLVTSFDWIDFGRLSDIGELITEVLSAEGARDYMDDYRIQIIVQSVQRRIRNLAHLAQTHSPAPLMSTEDDVEEDVAEDYTTKIQNRS</sequence>
<dbReference type="InterPro" id="IPR012893">
    <property type="entry name" value="HipA-like_C"/>
</dbReference>